<dbReference type="AlphaFoldDB" id="E8N3E2"/>
<dbReference type="EMBL" id="AP012029">
    <property type="protein sequence ID" value="BAJ62956.1"/>
    <property type="molecule type" value="Genomic_DNA"/>
</dbReference>
<feature type="compositionally biased region" description="Low complexity" evidence="1">
    <location>
        <begin position="193"/>
        <end position="202"/>
    </location>
</feature>
<dbReference type="KEGG" id="atm:ANT_09220"/>
<evidence type="ECO:0000256" key="2">
    <source>
        <dbReference type="SAM" id="Phobius"/>
    </source>
</evidence>
<evidence type="ECO:0000313" key="3">
    <source>
        <dbReference type="EMBL" id="BAJ62956.1"/>
    </source>
</evidence>
<dbReference type="Proteomes" id="UP000008922">
    <property type="component" value="Chromosome"/>
</dbReference>
<dbReference type="STRING" id="926569.ANT_09220"/>
<feature type="compositionally biased region" description="Pro residues" evidence="1">
    <location>
        <begin position="203"/>
        <end position="239"/>
    </location>
</feature>
<name>E8N3E2_ANATU</name>
<evidence type="ECO:0000313" key="4">
    <source>
        <dbReference type="Proteomes" id="UP000008922"/>
    </source>
</evidence>
<feature type="compositionally biased region" description="Low complexity" evidence="1">
    <location>
        <begin position="163"/>
        <end position="184"/>
    </location>
</feature>
<proteinExistence type="predicted"/>
<evidence type="ECO:0000256" key="1">
    <source>
        <dbReference type="SAM" id="MobiDB-lite"/>
    </source>
</evidence>
<keyword evidence="2" id="KW-1133">Transmembrane helix</keyword>
<protein>
    <submittedName>
        <fullName evidence="3">Uncharacterized protein</fullName>
    </submittedName>
</protein>
<organism evidence="3 4">
    <name type="scientific">Anaerolinea thermophila (strain DSM 14523 / JCM 11388 / NBRC 100420 / UNI-1)</name>
    <dbReference type="NCBI Taxonomy" id="926569"/>
    <lineage>
        <taxon>Bacteria</taxon>
        <taxon>Bacillati</taxon>
        <taxon>Chloroflexota</taxon>
        <taxon>Anaerolineae</taxon>
        <taxon>Anaerolineales</taxon>
        <taxon>Anaerolineaceae</taxon>
        <taxon>Anaerolinea</taxon>
    </lineage>
</organism>
<keyword evidence="2" id="KW-0472">Membrane</keyword>
<feature type="region of interest" description="Disordered" evidence="1">
    <location>
        <begin position="159"/>
        <end position="239"/>
    </location>
</feature>
<keyword evidence="4" id="KW-1185">Reference proteome</keyword>
<sequence length="239" mass="25405">MTTLASSRQQSDRHWWLWFLLFSLIFLLGVAVLALFVFSAEWVQASGLLPASLRSGLAADYSADLRAYSFRALQMGVIEEAIRDRERLGEPAGSSMLPTLAIFLQTPVPTITPTGFAGFNPTATAGTSPTPTLPFQEATPTGLITQTPTATLILSSTPTLVRSATPTQSPTSTLPASSPTRTPANTRPPFPITMTPSATRPTSTPPAPPTPTHTLPPPPPSPTPYQPPIETPPPPTPYP</sequence>
<reference evidence="3 4" key="1">
    <citation type="submission" date="2010-12" db="EMBL/GenBank/DDBJ databases">
        <title>Whole genome sequence of Anaerolinea thermophila UNI-1.</title>
        <authorList>
            <person name="Narita-Yamada S."/>
            <person name="Kishi E."/>
            <person name="Watanabe Y."/>
            <person name="Takasaki K."/>
            <person name="Ankai A."/>
            <person name="Oguchi A."/>
            <person name="Fukui S."/>
            <person name="Takahashi M."/>
            <person name="Yashiro I."/>
            <person name="Hosoyama A."/>
            <person name="Sekiguchi Y."/>
            <person name="Hanada S."/>
            <person name="Fujita N."/>
        </authorList>
    </citation>
    <scope>NUCLEOTIDE SEQUENCE [LARGE SCALE GENOMIC DNA]</scope>
    <source>
        <strain evidence="4">DSM 14523 / JCM 11388 / NBRC 100420 / UNI-1</strain>
    </source>
</reference>
<dbReference type="HOGENOM" id="CLU_1159221_0_0_0"/>
<gene>
    <name evidence="3" type="ordered locus">ANT_09220</name>
</gene>
<keyword evidence="2" id="KW-0812">Transmembrane</keyword>
<feature type="transmembrane region" description="Helical" evidence="2">
    <location>
        <begin position="15"/>
        <end position="38"/>
    </location>
</feature>
<accession>E8N3E2</accession>
<dbReference type="InParanoid" id="E8N3E2"/>